<dbReference type="Gene3D" id="2.60.40.420">
    <property type="entry name" value="Cupredoxins - blue copper proteins"/>
    <property type="match status" value="1"/>
</dbReference>
<evidence type="ECO:0000256" key="3">
    <source>
        <dbReference type="ARBA" id="ARBA00022622"/>
    </source>
</evidence>
<evidence type="ECO:0000256" key="9">
    <source>
        <dbReference type="ARBA" id="ARBA00035011"/>
    </source>
</evidence>
<comment type="subcellular location">
    <subcellularLocation>
        <location evidence="1">Cell membrane</location>
        <topology evidence="1">Lipid-anchor</topology>
        <topology evidence="1">GPI-anchor</topology>
    </subcellularLocation>
</comment>
<proteinExistence type="inferred from homology"/>
<dbReference type="OMA" id="DWSVPMD"/>
<evidence type="ECO:0000256" key="2">
    <source>
        <dbReference type="ARBA" id="ARBA00022475"/>
    </source>
</evidence>
<keyword evidence="8" id="KW-0449">Lipoprotein</keyword>
<keyword evidence="15" id="KW-1185">Reference proteome</keyword>
<dbReference type="GO" id="GO:0098552">
    <property type="term" value="C:side of membrane"/>
    <property type="evidence" value="ECO:0007669"/>
    <property type="project" value="UniProtKB-KW"/>
</dbReference>
<evidence type="ECO:0000256" key="6">
    <source>
        <dbReference type="ARBA" id="ARBA00023157"/>
    </source>
</evidence>
<comment type="caution">
    <text evidence="14">The sequence shown here is derived from an EMBL/GenBank/DDBJ whole genome shotgun (WGS) entry which is preliminary data.</text>
</comment>
<gene>
    <name evidence="14" type="ORF">MANES_03G128000v8</name>
</gene>
<keyword evidence="2" id="KW-1003">Cell membrane</keyword>
<evidence type="ECO:0000256" key="8">
    <source>
        <dbReference type="ARBA" id="ARBA00023288"/>
    </source>
</evidence>
<evidence type="ECO:0000256" key="1">
    <source>
        <dbReference type="ARBA" id="ARBA00004609"/>
    </source>
</evidence>
<sequence>MAAKTISKSSYQLKAAFDVLGLLCLLLLLQKGNAIQFNVGGAKGWNVNDAKRYNQWAEKTRFQTGDSLLFVYKPNQDSVLQVTKEDYQNCTTTAPLATFNDGRTVVTFKKSGPHYFISGKKENCLKNEKLVVIVLSERSDSSTSPPGGMGIAPAGENSPTAGSIQLNPTPSPDEQTPSAASSTFVSLTGFVGTLFALSLVFVF</sequence>
<reference evidence="15" key="1">
    <citation type="journal article" date="2016" name="Nat. Biotechnol.">
        <title>Sequencing wild and cultivated cassava and related species reveals extensive interspecific hybridization and genetic diversity.</title>
        <authorList>
            <person name="Bredeson J.V."/>
            <person name="Lyons J.B."/>
            <person name="Prochnik S.E."/>
            <person name="Wu G.A."/>
            <person name="Ha C.M."/>
            <person name="Edsinger-Gonzales E."/>
            <person name="Grimwood J."/>
            <person name="Schmutz J."/>
            <person name="Rabbi I.Y."/>
            <person name="Egesi C."/>
            <person name="Nauluvula P."/>
            <person name="Lebot V."/>
            <person name="Ndunguru J."/>
            <person name="Mkamilo G."/>
            <person name="Bart R.S."/>
            <person name="Setter T.L."/>
            <person name="Gleadow R.M."/>
            <person name="Kulakow P."/>
            <person name="Ferguson M.E."/>
            <person name="Rounsley S."/>
            <person name="Rokhsar D.S."/>
        </authorList>
    </citation>
    <scope>NUCLEOTIDE SEQUENCE [LARGE SCALE GENOMIC DNA]</scope>
    <source>
        <strain evidence="15">cv. AM560-2</strain>
    </source>
</reference>
<dbReference type="Gramene" id="Manes.03G128000.1.v8.1">
    <property type="protein sequence ID" value="Manes.03G128000.1.v8.1.CDS"/>
    <property type="gene ID" value="Manes.03G128000.v8.1"/>
</dbReference>
<dbReference type="Proteomes" id="UP000091857">
    <property type="component" value="Chromosome 3"/>
</dbReference>
<feature type="compositionally biased region" description="Polar residues" evidence="10">
    <location>
        <begin position="157"/>
        <end position="179"/>
    </location>
</feature>
<dbReference type="SUPFAM" id="SSF49503">
    <property type="entry name" value="Cupredoxins"/>
    <property type="match status" value="1"/>
</dbReference>
<keyword evidence="3" id="KW-0336">GPI-anchor</keyword>
<organism evidence="14 15">
    <name type="scientific">Manihot esculenta</name>
    <name type="common">Cassava</name>
    <name type="synonym">Jatropha manihot</name>
    <dbReference type="NCBI Taxonomy" id="3983"/>
    <lineage>
        <taxon>Eukaryota</taxon>
        <taxon>Viridiplantae</taxon>
        <taxon>Streptophyta</taxon>
        <taxon>Embryophyta</taxon>
        <taxon>Tracheophyta</taxon>
        <taxon>Spermatophyta</taxon>
        <taxon>Magnoliopsida</taxon>
        <taxon>eudicotyledons</taxon>
        <taxon>Gunneridae</taxon>
        <taxon>Pentapetalae</taxon>
        <taxon>rosids</taxon>
        <taxon>fabids</taxon>
        <taxon>Malpighiales</taxon>
        <taxon>Euphorbiaceae</taxon>
        <taxon>Crotonoideae</taxon>
        <taxon>Manihoteae</taxon>
        <taxon>Manihot</taxon>
    </lineage>
</organism>
<dbReference type="GO" id="GO:0009055">
    <property type="term" value="F:electron transfer activity"/>
    <property type="evidence" value="ECO:0007669"/>
    <property type="project" value="InterPro"/>
</dbReference>
<keyword evidence="11" id="KW-0812">Transmembrane</keyword>
<evidence type="ECO:0000259" key="13">
    <source>
        <dbReference type="PROSITE" id="PS51485"/>
    </source>
</evidence>
<dbReference type="AlphaFoldDB" id="A0A2C9W923"/>
<dbReference type="Pfam" id="PF02298">
    <property type="entry name" value="Cu_bind_like"/>
    <property type="match status" value="1"/>
</dbReference>
<dbReference type="PANTHER" id="PTHR33021:SF253">
    <property type="entry name" value="EARLY NODULIN-LIKE PROTEIN 9"/>
    <property type="match status" value="1"/>
</dbReference>
<dbReference type="PANTHER" id="PTHR33021">
    <property type="entry name" value="BLUE COPPER PROTEIN"/>
    <property type="match status" value="1"/>
</dbReference>
<dbReference type="InterPro" id="IPR003245">
    <property type="entry name" value="Phytocyanin_dom"/>
</dbReference>
<comment type="similarity">
    <text evidence="9">Belongs to the early nodulin-like (ENODL) family.</text>
</comment>
<keyword evidence="5 11" id="KW-0472">Membrane</keyword>
<dbReference type="FunFam" id="2.60.40.420:FF:000010">
    <property type="entry name" value="Early nodulin-like protein 1"/>
    <property type="match status" value="1"/>
</dbReference>
<evidence type="ECO:0000313" key="14">
    <source>
        <dbReference type="EMBL" id="OAY55106.1"/>
    </source>
</evidence>
<feature type="chain" id="PRO_5012632564" description="Phytocyanin domain-containing protein" evidence="12">
    <location>
        <begin position="35"/>
        <end position="203"/>
    </location>
</feature>
<dbReference type="CDD" id="cd11019">
    <property type="entry name" value="OsENODL1_like"/>
    <property type="match status" value="1"/>
</dbReference>
<name>A0A2C9W923_MANES</name>
<evidence type="ECO:0000256" key="10">
    <source>
        <dbReference type="SAM" id="MobiDB-lite"/>
    </source>
</evidence>
<feature type="region of interest" description="Disordered" evidence="10">
    <location>
        <begin position="138"/>
        <end position="179"/>
    </location>
</feature>
<keyword evidence="11" id="KW-1133">Transmembrane helix</keyword>
<evidence type="ECO:0000256" key="11">
    <source>
        <dbReference type="SAM" id="Phobius"/>
    </source>
</evidence>
<dbReference type="PROSITE" id="PS51485">
    <property type="entry name" value="PHYTOCYANIN"/>
    <property type="match status" value="1"/>
</dbReference>
<keyword evidence="7" id="KW-0325">Glycoprotein</keyword>
<keyword evidence="6" id="KW-1015">Disulfide bond</keyword>
<dbReference type="GO" id="GO:0005886">
    <property type="term" value="C:plasma membrane"/>
    <property type="evidence" value="ECO:0000318"/>
    <property type="project" value="GO_Central"/>
</dbReference>
<feature type="transmembrane region" description="Helical" evidence="11">
    <location>
        <begin position="184"/>
        <end position="202"/>
    </location>
</feature>
<dbReference type="EMBL" id="CM004389">
    <property type="protein sequence ID" value="OAY55106.1"/>
    <property type="molecule type" value="Genomic_DNA"/>
</dbReference>
<feature type="signal peptide" evidence="12">
    <location>
        <begin position="1"/>
        <end position="34"/>
    </location>
</feature>
<dbReference type="InterPro" id="IPR008972">
    <property type="entry name" value="Cupredoxin"/>
</dbReference>
<evidence type="ECO:0000256" key="5">
    <source>
        <dbReference type="ARBA" id="ARBA00023136"/>
    </source>
</evidence>
<keyword evidence="4 12" id="KW-0732">Signal</keyword>
<evidence type="ECO:0000256" key="7">
    <source>
        <dbReference type="ARBA" id="ARBA00023180"/>
    </source>
</evidence>
<dbReference type="STRING" id="3983.A0A2C9W923"/>
<dbReference type="OrthoDB" id="691587at2759"/>
<dbReference type="InterPro" id="IPR039391">
    <property type="entry name" value="Phytocyanin-like"/>
</dbReference>
<accession>A0A2C9W923</accession>
<dbReference type="InterPro" id="IPR041846">
    <property type="entry name" value="ENL_dom"/>
</dbReference>
<evidence type="ECO:0000256" key="4">
    <source>
        <dbReference type="ARBA" id="ARBA00022729"/>
    </source>
</evidence>
<feature type="domain" description="Phytocyanin" evidence="13">
    <location>
        <begin position="35"/>
        <end position="136"/>
    </location>
</feature>
<protein>
    <recommendedName>
        <fullName evidence="13">Phytocyanin domain-containing protein</fullName>
    </recommendedName>
</protein>
<evidence type="ECO:0000256" key="12">
    <source>
        <dbReference type="SAM" id="SignalP"/>
    </source>
</evidence>
<evidence type="ECO:0000313" key="15">
    <source>
        <dbReference type="Proteomes" id="UP000091857"/>
    </source>
</evidence>